<keyword evidence="2" id="KW-1185">Reference proteome</keyword>
<dbReference type="HOGENOM" id="CLU_080372_0_0_0"/>
<dbReference type="PANTHER" id="PTHR43861">
    <property type="entry name" value="TRANS-ACONITATE 2-METHYLTRANSFERASE-RELATED"/>
    <property type="match status" value="1"/>
</dbReference>
<dbReference type="EC" id="2.1.1.-" evidence="1"/>
<dbReference type="KEGG" id="wch:wcw_0532"/>
<dbReference type="SUPFAM" id="SSF53335">
    <property type="entry name" value="S-adenosyl-L-methionine-dependent methyltransferases"/>
    <property type="match status" value="1"/>
</dbReference>
<dbReference type="EMBL" id="CP001928">
    <property type="protein sequence ID" value="ADI37903.1"/>
    <property type="molecule type" value="Genomic_DNA"/>
</dbReference>
<dbReference type="STRING" id="716544.wcw_0532"/>
<sequence length="316" mass="36679">MDSTEKKCRHGCFLMTEKNKIHQGNVIDTIDGIDVIECTVCGFKHVNPLPSQEELETLYKKEYYSLDKPQYLKDSEEDQEWWEMTYRQYFHLFDKHLKKEAPSLFEIGSGPGFFLKVGKEHGWDVLGIEPSKQAVAFSKQFDVPVIHDFFHEETAKKLGTFDLIFMDTLLEHVPNPSSMIALCSSLLNPGGLLCVISPNDYNPLQKILRNQKNYPPWWIVPRHHLNYFDFTSIQSLFKQHQLQVVESLGTFPMEFFLLCDDNYIENHALGREVHGKRKTLEKLMLANNPKLLESFYQWLGMQGLGRSFVVIAKKPS</sequence>
<dbReference type="CDD" id="cd02440">
    <property type="entry name" value="AdoMet_MTases"/>
    <property type="match status" value="1"/>
</dbReference>
<dbReference type="GO" id="GO:0008168">
    <property type="term" value="F:methyltransferase activity"/>
    <property type="evidence" value="ECO:0007669"/>
    <property type="project" value="UniProtKB-KW"/>
</dbReference>
<evidence type="ECO:0000313" key="1">
    <source>
        <dbReference type="EMBL" id="ADI37903.1"/>
    </source>
</evidence>
<dbReference type="Proteomes" id="UP000001505">
    <property type="component" value="Chromosome"/>
</dbReference>
<dbReference type="InterPro" id="IPR029063">
    <property type="entry name" value="SAM-dependent_MTases_sf"/>
</dbReference>
<organism evidence="1 2">
    <name type="scientific">Waddlia chondrophila (strain ATCC VR-1470 / WSU 86-1044)</name>
    <dbReference type="NCBI Taxonomy" id="716544"/>
    <lineage>
        <taxon>Bacteria</taxon>
        <taxon>Pseudomonadati</taxon>
        <taxon>Chlamydiota</taxon>
        <taxon>Chlamydiia</taxon>
        <taxon>Parachlamydiales</taxon>
        <taxon>Waddliaceae</taxon>
        <taxon>Waddlia</taxon>
    </lineage>
</organism>
<evidence type="ECO:0000313" key="2">
    <source>
        <dbReference type="Proteomes" id="UP000001505"/>
    </source>
</evidence>
<dbReference type="GO" id="GO:0032259">
    <property type="term" value="P:methylation"/>
    <property type="evidence" value="ECO:0007669"/>
    <property type="project" value="UniProtKB-KW"/>
</dbReference>
<proteinExistence type="predicted"/>
<reference evidence="1 2" key="1">
    <citation type="journal article" date="2010" name="PLoS ONE">
        <title>The Waddlia genome: a window into chlamydial biology.</title>
        <authorList>
            <person name="Bertelli C."/>
            <person name="Collyn F."/>
            <person name="Croxatto A."/>
            <person name="Ruckert C."/>
            <person name="Polkinghorne A."/>
            <person name="Kebbi-Beghdadi C."/>
            <person name="Goesmann A."/>
            <person name="Vaughan L."/>
            <person name="Greub G."/>
        </authorList>
    </citation>
    <scope>NUCLEOTIDE SEQUENCE [LARGE SCALE GENOMIC DNA]</scope>
    <source>
        <strain evidence="2">ATCC VR-1470 / WSU 86-1044</strain>
    </source>
</reference>
<dbReference type="AlphaFoldDB" id="D6YUU2"/>
<dbReference type="Pfam" id="PF13489">
    <property type="entry name" value="Methyltransf_23"/>
    <property type="match status" value="1"/>
</dbReference>
<dbReference type="OrthoDB" id="22151at2"/>
<name>D6YUU2_WADCW</name>
<keyword evidence="1" id="KW-0489">Methyltransferase</keyword>
<protein>
    <submittedName>
        <fullName evidence="1">Putative SAM-dependent methyltransferase</fullName>
        <ecNumber evidence="1">2.1.1.-</ecNumber>
    </submittedName>
</protein>
<dbReference type="Gene3D" id="3.40.50.150">
    <property type="entry name" value="Vaccinia Virus protein VP39"/>
    <property type="match status" value="1"/>
</dbReference>
<keyword evidence="1" id="KW-0808">Transferase</keyword>
<accession>D6YUU2</accession>
<gene>
    <name evidence="1" type="ordered locus">wcw_0532</name>
</gene>
<dbReference type="eggNOG" id="COG2227">
    <property type="taxonomic scope" value="Bacteria"/>
</dbReference>